<gene>
    <name evidence="1" type="ORF">LTR05_008207</name>
</gene>
<reference evidence="1 2" key="1">
    <citation type="submission" date="2023-08" db="EMBL/GenBank/DDBJ databases">
        <title>Black Yeasts Isolated from many extreme environments.</title>
        <authorList>
            <person name="Coleine C."/>
            <person name="Stajich J.E."/>
            <person name="Selbmann L."/>
        </authorList>
    </citation>
    <scope>NUCLEOTIDE SEQUENCE [LARGE SCALE GENOMIC DNA]</scope>
    <source>
        <strain evidence="1 2">CCFEE 5910</strain>
    </source>
</reference>
<keyword evidence="2" id="KW-1185">Reference proteome</keyword>
<proteinExistence type="predicted"/>
<protein>
    <submittedName>
        <fullName evidence="1">Uncharacterized protein</fullName>
    </submittedName>
</protein>
<dbReference type="AlphaFoldDB" id="A0AAN7ST99"/>
<evidence type="ECO:0000313" key="2">
    <source>
        <dbReference type="Proteomes" id="UP001309876"/>
    </source>
</evidence>
<dbReference type="EMBL" id="JAVRRJ010000011">
    <property type="protein sequence ID" value="KAK5080891.1"/>
    <property type="molecule type" value="Genomic_DNA"/>
</dbReference>
<dbReference type="Proteomes" id="UP001309876">
    <property type="component" value="Unassembled WGS sequence"/>
</dbReference>
<sequence length="315" mass="35550">MSRNSGMPVMKLVRNQDKSLNLQPVSGGIKTEDMSRPTLVKARLPDGTIQTMPEKIPLATLCNRCPTIYRLCSGRDLKNCLDFTITLRNPQQLIGFRIVYDIILNSRRLEVNDTSELNPIPEHLRNEEAPLYTLLLTAEVALILGMETLCTRAEVTIKSMLYTTMPYLDKYKDSWNVSTTDLKHLYEYLRGPKDPYYWIRVEVNQSLALATTRGLIDPLPITKYLGEDQRLLMNHTGLEQLATGGLLHREDSILSSSSSSNGDDYDEEEGIVHVMTLDGSYGTAKVEDGIYVVRDQHDPSKWVPLLIGGYTLQPT</sequence>
<name>A0AAN7ST99_9EURO</name>
<evidence type="ECO:0000313" key="1">
    <source>
        <dbReference type="EMBL" id="KAK5080891.1"/>
    </source>
</evidence>
<organism evidence="1 2">
    <name type="scientific">Lithohypha guttulata</name>
    <dbReference type="NCBI Taxonomy" id="1690604"/>
    <lineage>
        <taxon>Eukaryota</taxon>
        <taxon>Fungi</taxon>
        <taxon>Dikarya</taxon>
        <taxon>Ascomycota</taxon>
        <taxon>Pezizomycotina</taxon>
        <taxon>Eurotiomycetes</taxon>
        <taxon>Chaetothyriomycetidae</taxon>
        <taxon>Chaetothyriales</taxon>
        <taxon>Trichomeriaceae</taxon>
        <taxon>Lithohypha</taxon>
    </lineage>
</organism>
<comment type="caution">
    <text evidence="1">The sequence shown here is derived from an EMBL/GenBank/DDBJ whole genome shotgun (WGS) entry which is preliminary data.</text>
</comment>
<accession>A0AAN7ST99</accession>